<evidence type="ECO:0000256" key="4">
    <source>
        <dbReference type="ARBA" id="ARBA00022679"/>
    </source>
</evidence>
<sequence>MSAYPDLRLKPNAHKRVLRGSPWVFSNELELDSVAKALEPGALVNLKGSDGHALGVAMFNRHPLIAARLFSRDPKTQIDTAFLATSLERALKIRDRLFERPYYRLIHAEADGLPGMIIDRFGDVLVAQLNTAGAERLKPHLLEALDHVLAPKTVVLRDDSPARQLEGLPPSFEVPVGQLGGRIEVFENDARYFADLESGQKTGWFYDQRLNRRWAAKFAGENRVLDCYSFSGGFTIQAALAGAREVVTLDRSQTAIDLAKEAAAANGVAEVCRFVKGDAFTRLAELAKNKERFELVIADPPAFVKTKKDLAQGLKGYRKVARLAASLVASGGTLFMASCSHHADPASFTEQVKRGLNDVGRQGRILYSGGAGPDHPVHPALPETAYLKALLIALD</sequence>
<dbReference type="GO" id="GO:0003723">
    <property type="term" value="F:RNA binding"/>
    <property type="evidence" value="ECO:0007669"/>
    <property type="project" value="InterPro"/>
</dbReference>
<dbReference type="AlphaFoldDB" id="A0A545U1E1"/>
<evidence type="ECO:0000313" key="10">
    <source>
        <dbReference type="Proteomes" id="UP000315252"/>
    </source>
</evidence>
<dbReference type="CDD" id="cd02440">
    <property type="entry name" value="AdoMet_MTases"/>
    <property type="match status" value="1"/>
</dbReference>
<keyword evidence="3 9" id="KW-0489">Methyltransferase</keyword>
<organism evidence="9 10">
    <name type="scientific">Denitrobaculum tricleocarpae</name>
    <dbReference type="NCBI Taxonomy" id="2591009"/>
    <lineage>
        <taxon>Bacteria</taxon>
        <taxon>Pseudomonadati</taxon>
        <taxon>Pseudomonadota</taxon>
        <taxon>Alphaproteobacteria</taxon>
        <taxon>Rhodospirillales</taxon>
        <taxon>Rhodospirillaceae</taxon>
        <taxon>Denitrobaculum</taxon>
    </lineage>
</organism>
<dbReference type="Pfam" id="PF17785">
    <property type="entry name" value="PUA_3"/>
    <property type="match status" value="1"/>
</dbReference>
<dbReference type="CDD" id="cd21153">
    <property type="entry name" value="PUA_RlmI"/>
    <property type="match status" value="1"/>
</dbReference>
<dbReference type="InterPro" id="IPR041532">
    <property type="entry name" value="RlmI-like_PUA"/>
</dbReference>
<dbReference type="OrthoDB" id="9805492at2"/>
<name>A0A545U1E1_9PROT</name>
<accession>A0A545U1E1</accession>
<evidence type="ECO:0000259" key="7">
    <source>
        <dbReference type="Pfam" id="PF10672"/>
    </source>
</evidence>
<dbReference type="Proteomes" id="UP000315252">
    <property type="component" value="Unassembled WGS sequence"/>
</dbReference>
<dbReference type="GO" id="GO:0005737">
    <property type="term" value="C:cytoplasm"/>
    <property type="evidence" value="ECO:0007669"/>
    <property type="project" value="UniProtKB-SubCell"/>
</dbReference>
<dbReference type="EMBL" id="VHSH01000001">
    <property type="protein sequence ID" value="TQV83285.1"/>
    <property type="molecule type" value="Genomic_DNA"/>
</dbReference>
<dbReference type="InterPro" id="IPR029063">
    <property type="entry name" value="SAM-dependent_MTases_sf"/>
</dbReference>
<evidence type="ECO:0000256" key="6">
    <source>
        <dbReference type="ARBA" id="ARBA00038091"/>
    </source>
</evidence>
<keyword evidence="10" id="KW-1185">Reference proteome</keyword>
<evidence type="ECO:0000256" key="2">
    <source>
        <dbReference type="ARBA" id="ARBA00022490"/>
    </source>
</evidence>
<dbReference type="CDD" id="cd11572">
    <property type="entry name" value="RlmI_M_like"/>
    <property type="match status" value="1"/>
</dbReference>
<dbReference type="GO" id="GO:0008168">
    <property type="term" value="F:methyltransferase activity"/>
    <property type="evidence" value="ECO:0007669"/>
    <property type="project" value="UniProtKB-KW"/>
</dbReference>
<evidence type="ECO:0000256" key="1">
    <source>
        <dbReference type="ARBA" id="ARBA00004496"/>
    </source>
</evidence>
<comment type="subcellular location">
    <subcellularLocation>
        <location evidence="1">Cytoplasm</location>
    </subcellularLocation>
</comment>
<dbReference type="PANTHER" id="PTHR42873:SF1">
    <property type="entry name" value="S-ADENOSYLMETHIONINE-DEPENDENT METHYLTRANSFERASE DOMAIN-CONTAINING PROTEIN"/>
    <property type="match status" value="1"/>
</dbReference>
<dbReference type="Gene3D" id="3.40.50.150">
    <property type="entry name" value="Vaccinia Virus protein VP39"/>
    <property type="match status" value="1"/>
</dbReference>
<reference evidence="9 10" key="1">
    <citation type="submission" date="2019-06" db="EMBL/GenBank/DDBJ databases">
        <title>Whole genome sequence for Rhodospirillaceae sp. R148.</title>
        <authorList>
            <person name="Wang G."/>
        </authorList>
    </citation>
    <scope>NUCLEOTIDE SEQUENCE [LARGE SCALE GENOMIC DNA]</scope>
    <source>
        <strain evidence="9 10">R148</strain>
    </source>
</reference>
<dbReference type="PROSITE" id="PS50890">
    <property type="entry name" value="PUA"/>
    <property type="match status" value="1"/>
</dbReference>
<dbReference type="GO" id="GO:0032259">
    <property type="term" value="P:methylation"/>
    <property type="evidence" value="ECO:0007669"/>
    <property type="project" value="UniProtKB-KW"/>
</dbReference>
<keyword evidence="2" id="KW-0963">Cytoplasm</keyword>
<dbReference type="Gene3D" id="3.30.750.80">
    <property type="entry name" value="RNA methyltransferase domain (HRMD) like"/>
    <property type="match status" value="1"/>
</dbReference>
<evidence type="ECO:0000256" key="3">
    <source>
        <dbReference type="ARBA" id="ARBA00022603"/>
    </source>
</evidence>
<dbReference type="InterPro" id="IPR036974">
    <property type="entry name" value="PUA_sf"/>
</dbReference>
<evidence type="ECO:0000256" key="5">
    <source>
        <dbReference type="ARBA" id="ARBA00022691"/>
    </source>
</evidence>
<protein>
    <submittedName>
        <fullName evidence="9">Class I SAM-dependent rRNA methyltransferase</fullName>
    </submittedName>
</protein>
<dbReference type="SUPFAM" id="SSF53335">
    <property type="entry name" value="S-adenosyl-L-methionine-dependent methyltransferases"/>
    <property type="match status" value="1"/>
</dbReference>
<dbReference type="Gene3D" id="2.30.130.10">
    <property type="entry name" value="PUA domain"/>
    <property type="match status" value="1"/>
</dbReference>
<dbReference type="InterPro" id="IPR015947">
    <property type="entry name" value="PUA-like_sf"/>
</dbReference>
<gene>
    <name evidence="9" type="ORF">FKG95_01405</name>
</gene>
<feature type="domain" description="S-adenosylmethionine-dependent methyltransferase" evidence="7">
    <location>
        <begin position="184"/>
        <end position="350"/>
    </location>
</feature>
<comment type="caution">
    <text evidence="9">The sequence shown here is derived from an EMBL/GenBank/DDBJ whole genome shotgun (WGS) entry which is preliminary data.</text>
</comment>
<dbReference type="SUPFAM" id="SSF88697">
    <property type="entry name" value="PUA domain-like"/>
    <property type="match status" value="1"/>
</dbReference>
<proteinExistence type="inferred from homology"/>
<dbReference type="RefSeq" id="WP_142894424.1">
    <property type="nucleotide sequence ID" value="NZ_ML660052.1"/>
</dbReference>
<evidence type="ECO:0000313" key="9">
    <source>
        <dbReference type="EMBL" id="TQV83285.1"/>
    </source>
</evidence>
<keyword evidence="5" id="KW-0949">S-adenosyl-L-methionine</keyword>
<dbReference type="PANTHER" id="PTHR42873">
    <property type="entry name" value="RIBOSOMAL RNA LARGE SUBUNIT METHYLTRANSFERASE"/>
    <property type="match status" value="1"/>
</dbReference>
<evidence type="ECO:0000259" key="8">
    <source>
        <dbReference type="Pfam" id="PF17785"/>
    </source>
</evidence>
<feature type="domain" description="RlmI-like PUA" evidence="8">
    <location>
        <begin position="7"/>
        <end position="72"/>
    </location>
</feature>
<dbReference type="Pfam" id="PF10672">
    <property type="entry name" value="Methyltrans_SAM"/>
    <property type="match status" value="1"/>
</dbReference>
<dbReference type="InterPro" id="IPR019614">
    <property type="entry name" value="SAM-dep_methyl-trfase"/>
</dbReference>
<comment type="similarity">
    <text evidence="6">Belongs to the methyltransferase superfamily. RlmI family.</text>
</comment>
<keyword evidence="4 9" id="KW-0808">Transferase</keyword>